<keyword evidence="1 14" id="KW-0004">4Fe-4S</keyword>
<comment type="cofactor">
    <cofactor evidence="14">
        <name>Mg(2+)</name>
        <dbReference type="ChEBI" id="CHEBI:18420"/>
    </cofactor>
</comment>
<dbReference type="Proteomes" id="UP000076865">
    <property type="component" value="Chromosome"/>
</dbReference>
<keyword evidence="5 14" id="KW-0227">DNA damage</keyword>
<dbReference type="PATRIC" id="fig|294699.3.peg.1050"/>
<keyword evidence="11 14" id="KW-0411">Iron-sulfur</keyword>
<dbReference type="PANTHER" id="PTHR30591:SF1">
    <property type="entry name" value="RECBCD ENZYME SUBUNIT RECC"/>
    <property type="match status" value="1"/>
</dbReference>
<protein>
    <recommendedName>
        <fullName evidence="14">ATP-dependent helicase/deoxyribonuclease subunit B</fullName>
        <ecNumber evidence="14">3.1.-.-</ecNumber>
    </recommendedName>
    <alternativeName>
        <fullName evidence="14">ATP-dependent helicase/nuclease subunit AddB</fullName>
    </alternativeName>
</protein>
<keyword evidence="2 14" id="KW-0540">Nuclease</keyword>
<dbReference type="RefSeq" id="WP_066323200.1">
    <property type="nucleotide sequence ID" value="NZ_CP015438.1"/>
</dbReference>
<dbReference type="GO" id="GO:0000724">
    <property type="term" value="P:double-strand break repair via homologous recombination"/>
    <property type="evidence" value="ECO:0007669"/>
    <property type="project" value="UniProtKB-UniRule"/>
</dbReference>
<feature type="binding site" evidence="14">
    <location>
        <position position="1123"/>
    </location>
    <ligand>
        <name>[4Fe-4S] cluster</name>
        <dbReference type="ChEBI" id="CHEBI:49883"/>
    </ligand>
</feature>
<dbReference type="EMBL" id="CP015438">
    <property type="protein sequence ID" value="ANB60835.1"/>
    <property type="molecule type" value="Genomic_DNA"/>
</dbReference>
<dbReference type="Gene3D" id="6.10.140.1030">
    <property type="match status" value="1"/>
</dbReference>
<evidence type="ECO:0000256" key="2">
    <source>
        <dbReference type="ARBA" id="ARBA00022722"/>
    </source>
</evidence>
<accession>A0A160F4W1</accession>
<sequence>MSLRLIIGRAGSGKTTQCFAEIRQQLRKQPAGSPIIYLVPEQMTFQSEYALVKTPGLGGMIRAQVLSFTRLAWRVLQETGGMSRYHLNETGVRMLLRKIVEKKKEELVLFARAADKHGFIEQLEEMLIECKRYCITPIQLEQTEKQLRYRASASEKVLADKLKDLRLIYEEFEHQLMQRYVDSEDYLRLLAEKIQKSRYIQEADIYVDGFHHFTPQEYMVLEQLLCHAKRVTVALTVDAPYNEHLPHDLHLFRMTGKTYHDLRNLALLNNVQIEEVEIRSENVRHGSESLRHLEKYYDVRPAVAFPHACQSIQICQAANRRAEVEGIAREIIHLVRDEGYRYRELAVLVRNAEDYHDLVRTIFTDYNIPYFIDEKESMMHHPLIELIRASLEAIHTNWRYEAIFRAVKTDLFFPLESDIHAMREAIDQLENYVLAQGIYGTKWLERWTYRRYVGLDGISIPQTNEEKAMEEKLNEWREMIAAPLHALQKRLKKAKTGRDMCEALYLYFEQLQIPKKLEKLREEAEQSGQLLQARYHEQAWGAVIELLDQYVEILGDDTSPVKLFATIIDTGLESLQFSLVPPAIDQVLIAHFDRSRLTDVKCVFIIGVNEGVIPAKKNDDGMLSEQDRELLEHFSVHVAPSSRKQLLDEPFSLYLALASPSERLYVTYPLADEDGKSLLPSLMIKRIKEMFPAVVEKQWGNEPLSLSLEEQMSFITNYLTTLPSLAMQLQAWKRQYRIEPIWWDVYNCYAENGEWKERAKKIVNALFYENKPKKLEKAIGAKLYGKKIKASVSRVEQFNRCPFAHFVSYGLRLKERNIFRLEAPDVGQLFHYALKMITDRIRIEKLNWATLSTQTCNQLAHDAVEQIAPYIQQEILLSSHRYHYVKRKLERIMARTTSVLSEHAKRSGFAPLEVELQFGDDGPLPPLRIPLADGTVLELVGRIDRIDRAESSRGVLLRVIDYKSSNKKLDFTEVYYGLTLQMLAYLDVILEYAEQLVGTNALPAGVLYFHIHNPIIKSTNGLLKAEDAEQKIFESFKMNGLLLDDYETIQLMDTTMDAGKGSAIVPVKINKDGSVSKTSAVVSEEEFALLRRHVRTIFQQVGAQMVDGVVDIAPYKRKDETACKYCEFKAVCQLDEALDQDRYRLLKNATLDALHKTEGENQ</sequence>
<keyword evidence="3 14" id="KW-0479">Metal-binding</keyword>
<keyword evidence="4 14" id="KW-0547">Nucleotide-binding</keyword>
<feature type="binding site" evidence="14">
    <location>
        <position position="1126"/>
    </location>
    <ligand>
        <name>[4Fe-4S] cluster</name>
        <dbReference type="ChEBI" id="CHEBI:49883"/>
    </ligand>
</feature>
<keyword evidence="10 14" id="KW-0408">Iron</keyword>
<dbReference type="PANTHER" id="PTHR30591">
    <property type="entry name" value="RECBCD ENZYME SUBUNIT RECC"/>
    <property type="match status" value="1"/>
</dbReference>
<comment type="function">
    <text evidence="14">The heterodimer acts as both an ATP-dependent DNA helicase and an ATP-dependent, dual-direction single-stranded exonuclease. Recognizes the chi site generating a DNA molecule suitable for the initiation of homologous recombination. The AddB subunit has 5' -&gt; 3' nuclease activity but not helicase activity.</text>
</comment>
<keyword evidence="9 14" id="KW-0067">ATP-binding</keyword>
<dbReference type="AlphaFoldDB" id="A0A160F4W1"/>
<evidence type="ECO:0000313" key="16">
    <source>
        <dbReference type="EMBL" id="ANB60835.1"/>
    </source>
</evidence>
<evidence type="ECO:0000313" key="17">
    <source>
        <dbReference type="Proteomes" id="UP000076865"/>
    </source>
</evidence>
<comment type="subunit">
    <text evidence="14">Heterodimer of AddA and AddB.</text>
</comment>
<keyword evidence="13 14" id="KW-0234">DNA repair</keyword>
<evidence type="ECO:0000256" key="10">
    <source>
        <dbReference type="ARBA" id="ARBA00023004"/>
    </source>
</evidence>
<dbReference type="Pfam" id="PF12705">
    <property type="entry name" value="PDDEXK_1"/>
    <property type="match status" value="1"/>
</dbReference>
<dbReference type="SUPFAM" id="SSF52540">
    <property type="entry name" value="P-loop containing nucleoside triphosphate hydrolases"/>
    <property type="match status" value="2"/>
</dbReference>
<dbReference type="PROSITE" id="PS51217">
    <property type="entry name" value="UVRD_HELICASE_CTER"/>
    <property type="match status" value="1"/>
</dbReference>
<dbReference type="GO" id="GO:0008409">
    <property type="term" value="F:5'-3' exonuclease activity"/>
    <property type="evidence" value="ECO:0007669"/>
    <property type="project" value="UniProtKB-UniRule"/>
</dbReference>
<evidence type="ECO:0000256" key="1">
    <source>
        <dbReference type="ARBA" id="ARBA00022485"/>
    </source>
</evidence>
<dbReference type="Gene3D" id="3.90.320.10">
    <property type="match status" value="1"/>
</dbReference>
<evidence type="ECO:0000256" key="14">
    <source>
        <dbReference type="HAMAP-Rule" id="MF_01452"/>
    </source>
</evidence>
<evidence type="ECO:0000256" key="3">
    <source>
        <dbReference type="ARBA" id="ARBA00022723"/>
    </source>
</evidence>
<dbReference type="HAMAP" id="MF_01452">
    <property type="entry name" value="AddB_type1"/>
    <property type="match status" value="1"/>
</dbReference>
<keyword evidence="17" id="KW-1185">Reference proteome</keyword>
<feature type="binding site" evidence="14">
    <location>
        <position position="1132"/>
    </location>
    <ligand>
        <name>[4Fe-4S] cluster</name>
        <dbReference type="ChEBI" id="CHEBI:49883"/>
    </ligand>
</feature>
<dbReference type="EC" id="3.1.-.-" evidence="14"/>
<evidence type="ECO:0000256" key="8">
    <source>
        <dbReference type="ARBA" id="ARBA00022839"/>
    </source>
</evidence>
<keyword evidence="12 14" id="KW-0238">DNA-binding</keyword>
<dbReference type="GO" id="GO:0005524">
    <property type="term" value="F:ATP binding"/>
    <property type="evidence" value="ECO:0007669"/>
    <property type="project" value="UniProtKB-UniRule"/>
</dbReference>
<evidence type="ECO:0000256" key="5">
    <source>
        <dbReference type="ARBA" id="ARBA00022763"/>
    </source>
</evidence>
<dbReference type="GO" id="GO:0051539">
    <property type="term" value="F:4 iron, 4 sulfur cluster binding"/>
    <property type="evidence" value="ECO:0007669"/>
    <property type="project" value="UniProtKB-KW"/>
</dbReference>
<evidence type="ECO:0000259" key="15">
    <source>
        <dbReference type="PROSITE" id="PS51217"/>
    </source>
</evidence>
<evidence type="ECO:0000256" key="4">
    <source>
        <dbReference type="ARBA" id="ARBA00022741"/>
    </source>
</evidence>
<evidence type="ECO:0000256" key="7">
    <source>
        <dbReference type="ARBA" id="ARBA00022806"/>
    </source>
</evidence>
<comment type="cofactor">
    <cofactor evidence="14">
        <name>[4Fe-4S] cluster</name>
        <dbReference type="ChEBI" id="CHEBI:49883"/>
    </cofactor>
    <text evidence="14">Binds 1 [4Fe-4S] cluster.</text>
</comment>
<dbReference type="InterPro" id="IPR011604">
    <property type="entry name" value="PDDEXK-like_dom_sf"/>
</dbReference>
<dbReference type="InterPro" id="IPR027417">
    <property type="entry name" value="P-loop_NTPase"/>
</dbReference>
<evidence type="ECO:0000256" key="11">
    <source>
        <dbReference type="ARBA" id="ARBA00023014"/>
    </source>
</evidence>
<evidence type="ECO:0000256" key="12">
    <source>
        <dbReference type="ARBA" id="ARBA00023125"/>
    </source>
</evidence>
<dbReference type="InterPro" id="IPR014140">
    <property type="entry name" value="DNA_helicase_suAddB"/>
</dbReference>
<comment type="similarity">
    <text evidence="14">Belongs to the helicase family. AddB/RexB type 1 subfamily.</text>
</comment>
<evidence type="ECO:0000256" key="6">
    <source>
        <dbReference type="ARBA" id="ARBA00022801"/>
    </source>
</evidence>
<dbReference type="GO" id="GO:0003690">
    <property type="term" value="F:double-stranded DNA binding"/>
    <property type="evidence" value="ECO:0007669"/>
    <property type="project" value="UniProtKB-UniRule"/>
</dbReference>
<comment type="miscellaneous">
    <text evidence="14">Despite having conserved helicase domains, this subunit does not have helicase activity.</text>
</comment>
<dbReference type="NCBIfam" id="TIGR02773">
    <property type="entry name" value="addB_Gpos"/>
    <property type="match status" value="1"/>
</dbReference>
<feature type="domain" description="UvrD-like helicase C-terminal" evidence="15">
    <location>
        <begin position="281"/>
        <end position="585"/>
    </location>
</feature>
<dbReference type="Gene3D" id="3.40.50.300">
    <property type="entry name" value="P-loop containing nucleotide triphosphate hydrolases"/>
    <property type="match status" value="3"/>
</dbReference>
<dbReference type="InterPro" id="IPR049035">
    <property type="entry name" value="ADDB_N"/>
</dbReference>
<dbReference type="InterPro" id="IPR038726">
    <property type="entry name" value="PDDEXK_AddAB-type"/>
</dbReference>
<organism evidence="16 17">
    <name type="scientific">Anoxybacteroides amylolyticum</name>
    <dbReference type="NCBI Taxonomy" id="294699"/>
    <lineage>
        <taxon>Bacteria</taxon>
        <taxon>Bacillati</taxon>
        <taxon>Bacillota</taxon>
        <taxon>Bacilli</taxon>
        <taxon>Bacillales</taxon>
        <taxon>Anoxybacillaceae</taxon>
        <taxon>Anoxybacteroides</taxon>
    </lineage>
</organism>
<reference evidence="16 17" key="1">
    <citation type="journal article" date="2006" name="Syst. Appl. Microbiol.">
        <title>Anoxybacillus amylolyticus sp. nov., a thermophilic amylase producing bacterium isolated from Mount Rittmann (Antarctica).</title>
        <authorList>
            <person name="Poli A."/>
            <person name="Esposito E."/>
            <person name="Lama L."/>
            <person name="Orlando P."/>
            <person name="Nicolaus G."/>
            <person name="de Appolonia F."/>
            <person name="Gambacorta A."/>
            <person name="Nicolaus B."/>
        </authorList>
    </citation>
    <scope>NUCLEOTIDE SEQUENCE [LARGE SCALE GENOMIC DNA]</scope>
    <source>
        <strain evidence="16 17">DSM 15939</strain>
    </source>
</reference>
<keyword evidence="8 14" id="KW-0269">Exonuclease</keyword>
<dbReference type="KEGG" id="aamy:GFC30_1056"/>
<keyword evidence="7 14" id="KW-0347">Helicase</keyword>
<dbReference type="Pfam" id="PF21445">
    <property type="entry name" value="ADDB_N"/>
    <property type="match status" value="1"/>
</dbReference>
<dbReference type="GO" id="GO:0046872">
    <property type="term" value="F:metal ion binding"/>
    <property type="evidence" value="ECO:0007669"/>
    <property type="project" value="UniProtKB-KW"/>
</dbReference>
<proteinExistence type="inferred from homology"/>
<evidence type="ECO:0000256" key="13">
    <source>
        <dbReference type="ARBA" id="ARBA00023204"/>
    </source>
</evidence>
<dbReference type="InterPro" id="IPR014017">
    <property type="entry name" value="DNA_helicase_UvrD-like_C"/>
</dbReference>
<evidence type="ECO:0000256" key="9">
    <source>
        <dbReference type="ARBA" id="ARBA00022840"/>
    </source>
</evidence>
<feature type="binding site" evidence="14">
    <location>
        <position position="801"/>
    </location>
    <ligand>
        <name>[4Fe-4S] cluster</name>
        <dbReference type="ChEBI" id="CHEBI:49883"/>
    </ligand>
</feature>
<gene>
    <name evidence="14 16" type="primary">addB</name>
    <name evidence="16" type="ORF">GFC30_1056</name>
</gene>
<dbReference type="Pfam" id="PF13361">
    <property type="entry name" value="UvrD_C"/>
    <property type="match status" value="1"/>
</dbReference>
<dbReference type="GO" id="GO:0004386">
    <property type="term" value="F:helicase activity"/>
    <property type="evidence" value="ECO:0007669"/>
    <property type="project" value="UniProtKB-KW"/>
</dbReference>
<name>A0A160F4W1_9BACL</name>
<keyword evidence="6 14" id="KW-0378">Hydrolase</keyword>